<keyword evidence="3" id="KW-0812">Transmembrane</keyword>
<protein>
    <submittedName>
        <fullName evidence="4">Type II secretion system protein</fullName>
    </submittedName>
</protein>
<dbReference type="GO" id="GO:0015628">
    <property type="term" value="P:protein secretion by the type II secretion system"/>
    <property type="evidence" value="ECO:0007669"/>
    <property type="project" value="InterPro"/>
</dbReference>
<dbReference type="SUPFAM" id="SSF54523">
    <property type="entry name" value="Pili subunits"/>
    <property type="match status" value="1"/>
</dbReference>
<accession>A0A419EZC2</accession>
<dbReference type="EMBL" id="QZKI01000065">
    <property type="protein sequence ID" value="RJP70775.1"/>
    <property type="molecule type" value="Genomic_DNA"/>
</dbReference>
<dbReference type="Gene3D" id="3.30.700.10">
    <property type="entry name" value="Glycoprotein, Type 4 Pilin"/>
    <property type="match status" value="1"/>
</dbReference>
<evidence type="ECO:0000256" key="1">
    <source>
        <dbReference type="ARBA" id="ARBA00022481"/>
    </source>
</evidence>
<sequence>MRRRGESVSRFKSSRTGFTLTELLAVIAIIGLLAAIALPAISRMRAKADVGAVKAQLAHIETAVETYYAEWDTYPPIGNDWLGGAFFPSEDIGSDGEGPFELSGGQWIVNTDYPGPDPDGTEGNYRLDPNEDVGILLRDLAGDAGRGNGRLDGTYYDRLGMFTDPDRQAMIDILGERTYYHYYAGYVPQLTAKGMPDFRGYAAGHPAGLNDYKTNHPPYYNRWVIYSVGPDGSDHGLHNYYLTMQNGEDVGEDAFASDPTDDDNNRILFEPSSGENNGLDTNLRTSSDTIIETRWTYRFNAGDKESGLEPLGTPELDDADGKPVFNYDVRQERRGKVYATPDGTASDGVIMRFGP</sequence>
<feature type="region of interest" description="Disordered" evidence="2">
    <location>
        <begin position="302"/>
        <end position="324"/>
    </location>
</feature>
<dbReference type="InterPro" id="IPR045584">
    <property type="entry name" value="Pilin-like"/>
</dbReference>
<reference evidence="4 5" key="1">
    <citation type="journal article" date="2017" name="ISME J.">
        <title>Energy and carbon metabolisms in a deep terrestrial subsurface fluid microbial community.</title>
        <authorList>
            <person name="Momper L."/>
            <person name="Jungbluth S.P."/>
            <person name="Lee M.D."/>
            <person name="Amend J.P."/>
        </authorList>
    </citation>
    <scope>NUCLEOTIDE SEQUENCE [LARGE SCALE GENOMIC DNA]</scope>
    <source>
        <strain evidence="4">SURF_17</strain>
    </source>
</reference>
<evidence type="ECO:0000256" key="2">
    <source>
        <dbReference type="SAM" id="MobiDB-lite"/>
    </source>
</evidence>
<dbReference type="AlphaFoldDB" id="A0A419EZC2"/>
<dbReference type="Proteomes" id="UP000285961">
    <property type="component" value="Unassembled WGS sequence"/>
</dbReference>
<name>A0A419EZC2_9BACT</name>
<comment type="caution">
    <text evidence="4">The sequence shown here is derived from an EMBL/GenBank/DDBJ whole genome shotgun (WGS) entry which is preliminary data.</text>
</comment>
<evidence type="ECO:0000313" key="4">
    <source>
        <dbReference type="EMBL" id="RJP70775.1"/>
    </source>
</evidence>
<feature type="transmembrane region" description="Helical" evidence="3">
    <location>
        <begin position="20"/>
        <end position="41"/>
    </location>
</feature>
<dbReference type="Pfam" id="PF07963">
    <property type="entry name" value="N_methyl"/>
    <property type="match status" value="1"/>
</dbReference>
<dbReference type="NCBIfam" id="TIGR02532">
    <property type="entry name" value="IV_pilin_GFxxxE"/>
    <property type="match status" value="1"/>
</dbReference>
<organism evidence="4 5">
    <name type="scientific">Candidatus Abyssobacteria bacterium SURF_17</name>
    <dbReference type="NCBI Taxonomy" id="2093361"/>
    <lineage>
        <taxon>Bacteria</taxon>
        <taxon>Pseudomonadati</taxon>
        <taxon>Candidatus Hydrogenedentota</taxon>
        <taxon>Candidatus Abyssobacteria</taxon>
    </lineage>
</organism>
<evidence type="ECO:0000256" key="3">
    <source>
        <dbReference type="SAM" id="Phobius"/>
    </source>
</evidence>
<dbReference type="InterPro" id="IPR000983">
    <property type="entry name" value="Bac_GSPG_pilin"/>
</dbReference>
<keyword evidence="1" id="KW-0488">Methylation</keyword>
<dbReference type="GO" id="GO:0015627">
    <property type="term" value="C:type II protein secretion system complex"/>
    <property type="evidence" value="ECO:0007669"/>
    <property type="project" value="InterPro"/>
</dbReference>
<gene>
    <name evidence="4" type="ORF">C4532_08825</name>
</gene>
<dbReference type="InterPro" id="IPR012902">
    <property type="entry name" value="N_methyl_site"/>
</dbReference>
<dbReference type="PANTHER" id="PTHR30093">
    <property type="entry name" value="GENERAL SECRETION PATHWAY PROTEIN G"/>
    <property type="match status" value="1"/>
</dbReference>
<evidence type="ECO:0000313" key="5">
    <source>
        <dbReference type="Proteomes" id="UP000285961"/>
    </source>
</evidence>
<keyword evidence="3" id="KW-1133">Transmembrane helix</keyword>
<dbReference type="PRINTS" id="PR00813">
    <property type="entry name" value="BCTERIALGSPG"/>
</dbReference>
<proteinExistence type="predicted"/>
<keyword evidence="3" id="KW-0472">Membrane</keyword>